<accession>A0A0E1VT76</accession>
<feature type="compositionally biased region" description="Basic residues" evidence="1">
    <location>
        <begin position="1"/>
        <end position="25"/>
    </location>
</feature>
<gene>
    <name evidence="2" type="ORF">BURPS1710A_A3178</name>
</gene>
<dbReference type="HOGENOM" id="CLU_3041226_0_0_4"/>
<evidence type="ECO:0000313" key="2">
    <source>
        <dbReference type="EMBL" id="EET04125.1"/>
    </source>
</evidence>
<dbReference type="AlphaFoldDB" id="A0A0E1VT76"/>
<sequence length="54" mass="5867">MGRSVRLRGRSRCGARRRGVRRKAARGGIARRTPPLAVPSCAARVRRVPGTGSR</sequence>
<protein>
    <submittedName>
        <fullName evidence="2">Uncharacterized protein</fullName>
    </submittedName>
</protein>
<evidence type="ECO:0000256" key="1">
    <source>
        <dbReference type="SAM" id="MobiDB-lite"/>
    </source>
</evidence>
<feature type="region of interest" description="Disordered" evidence="1">
    <location>
        <begin position="1"/>
        <end position="34"/>
    </location>
</feature>
<dbReference type="EMBL" id="CM000833">
    <property type="protein sequence ID" value="EET04125.1"/>
    <property type="molecule type" value="Genomic_DNA"/>
</dbReference>
<proteinExistence type="predicted"/>
<organism evidence="2">
    <name type="scientific">Burkholderia pseudomallei 1710a</name>
    <dbReference type="NCBI Taxonomy" id="320371"/>
    <lineage>
        <taxon>Bacteria</taxon>
        <taxon>Pseudomonadati</taxon>
        <taxon>Pseudomonadota</taxon>
        <taxon>Betaproteobacteria</taxon>
        <taxon>Burkholderiales</taxon>
        <taxon>Burkholderiaceae</taxon>
        <taxon>Burkholderia</taxon>
        <taxon>pseudomallei group</taxon>
    </lineage>
</organism>
<dbReference type="Proteomes" id="UP000001812">
    <property type="component" value="Chromosome II"/>
</dbReference>
<reference evidence="2" key="1">
    <citation type="submission" date="2009-05" db="EMBL/GenBank/DDBJ databases">
        <authorList>
            <person name="Harkins D.M."/>
            <person name="DeShazer D."/>
            <person name="Woods D.E."/>
            <person name="Brinkac L.M."/>
            <person name="Brown K.A."/>
            <person name="Hung G.C."/>
            <person name="Tuanyok A."/>
            <person name="Zhang B."/>
            <person name="Nierman W.C."/>
        </authorList>
    </citation>
    <scope>NUCLEOTIDE SEQUENCE [LARGE SCALE GENOMIC DNA]</scope>
    <source>
        <strain evidence="2">1710a</strain>
    </source>
</reference>
<name>A0A0E1VT76_BURPE</name>